<keyword evidence="1" id="KW-0863">Zinc-finger</keyword>
<dbReference type="SUPFAM" id="SSF57667">
    <property type="entry name" value="beta-beta-alpha zinc fingers"/>
    <property type="match status" value="1"/>
</dbReference>
<dbReference type="GO" id="GO:0008270">
    <property type="term" value="F:zinc ion binding"/>
    <property type="evidence" value="ECO:0007669"/>
    <property type="project" value="UniProtKB-KW"/>
</dbReference>
<evidence type="ECO:0000313" key="4">
    <source>
        <dbReference type="Proteomes" id="UP000235371"/>
    </source>
</evidence>
<sequence>YRRLKCEISTCNVTFQRKGDMLRHVHSVHRQSTPHTCFICKRQFRRKDKVR</sequence>
<evidence type="ECO:0000256" key="1">
    <source>
        <dbReference type="PROSITE-ProRule" id="PRU00042"/>
    </source>
</evidence>
<keyword evidence="1" id="KW-0479">Metal-binding</keyword>
<proteinExistence type="predicted"/>
<dbReference type="PROSITE" id="PS00028">
    <property type="entry name" value="ZINC_FINGER_C2H2_1"/>
    <property type="match status" value="1"/>
</dbReference>
<dbReference type="AlphaFoldDB" id="A0A2J6SNQ0"/>
<evidence type="ECO:0000259" key="2">
    <source>
        <dbReference type="PROSITE" id="PS50157"/>
    </source>
</evidence>
<dbReference type="Pfam" id="PF12874">
    <property type="entry name" value="zf-met"/>
    <property type="match status" value="1"/>
</dbReference>
<dbReference type="GeneID" id="36581218"/>
<evidence type="ECO:0000313" key="3">
    <source>
        <dbReference type="EMBL" id="PMD52407.1"/>
    </source>
</evidence>
<dbReference type="InterPro" id="IPR013087">
    <property type="entry name" value="Znf_C2H2_type"/>
</dbReference>
<dbReference type="Gene3D" id="3.30.160.60">
    <property type="entry name" value="Classic Zinc Finger"/>
    <property type="match status" value="1"/>
</dbReference>
<dbReference type="InterPro" id="IPR036236">
    <property type="entry name" value="Znf_C2H2_sf"/>
</dbReference>
<feature type="non-terminal residue" evidence="3">
    <location>
        <position position="51"/>
    </location>
</feature>
<keyword evidence="4" id="KW-1185">Reference proteome</keyword>
<gene>
    <name evidence="3" type="ORF">K444DRAFT_487164</name>
</gene>
<dbReference type="Proteomes" id="UP000235371">
    <property type="component" value="Unassembled WGS sequence"/>
</dbReference>
<reference evidence="3 4" key="1">
    <citation type="submission" date="2016-04" db="EMBL/GenBank/DDBJ databases">
        <title>A degradative enzymes factory behind the ericoid mycorrhizal symbiosis.</title>
        <authorList>
            <consortium name="DOE Joint Genome Institute"/>
            <person name="Martino E."/>
            <person name="Morin E."/>
            <person name="Grelet G."/>
            <person name="Kuo A."/>
            <person name="Kohler A."/>
            <person name="Daghino S."/>
            <person name="Barry K."/>
            <person name="Choi C."/>
            <person name="Cichocki N."/>
            <person name="Clum A."/>
            <person name="Copeland A."/>
            <person name="Hainaut M."/>
            <person name="Haridas S."/>
            <person name="Labutti K."/>
            <person name="Lindquist E."/>
            <person name="Lipzen A."/>
            <person name="Khouja H.-R."/>
            <person name="Murat C."/>
            <person name="Ohm R."/>
            <person name="Olson A."/>
            <person name="Spatafora J."/>
            <person name="Veneault-Fourrey C."/>
            <person name="Henrissat B."/>
            <person name="Grigoriev I."/>
            <person name="Martin F."/>
            <person name="Perotto S."/>
        </authorList>
    </citation>
    <scope>NUCLEOTIDE SEQUENCE [LARGE SCALE GENOMIC DNA]</scope>
    <source>
        <strain evidence="3 4">E</strain>
    </source>
</reference>
<dbReference type="RefSeq" id="XP_024729311.1">
    <property type="nucleotide sequence ID" value="XM_024873138.1"/>
</dbReference>
<protein>
    <recommendedName>
        <fullName evidence="2">C2H2-type domain-containing protein</fullName>
    </recommendedName>
</protein>
<keyword evidence="1" id="KW-0862">Zinc</keyword>
<dbReference type="InParanoid" id="A0A2J6SNQ0"/>
<dbReference type="OrthoDB" id="654211at2759"/>
<accession>A0A2J6SNQ0</accession>
<organism evidence="3 4">
    <name type="scientific">Hyaloscypha bicolor E</name>
    <dbReference type="NCBI Taxonomy" id="1095630"/>
    <lineage>
        <taxon>Eukaryota</taxon>
        <taxon>Fungi</taxon>
        <taxon>Dikarya</taxon>
        <taxon>Ascomycota</taxon>
        <taxon>Pezizomycotina</taxon>
        <taxon>Leotiomycetes</taxon>
        <taxon>Helotiales</taxon>
        <taxon>Hyaloscyphaceae</taxon>
        <taxon>Hyaloscypha</taxon>
        <taxon>Hyaloscypha bicolor</taxon>
    </lineage>
</organism>
<dbReference type="PROSITE" id="PS50157">
    <property type="entry name" value="ZINC_FINGER_C2H2_2"/>
    <property type="match status" value="1"/>
</dbReference>
<name>A0A2J6SNQ0_9HELO</name>
<dbReference type="EMBL" id="KZ613905">
    <property type="protein sequence ID" value="PMD52407.1"/>
    <property type="molecule type" value="Genomic_DNA"/>
</dbReference>
<feature type="non-terminal residue" evidence="3">
    <location>
        <position position="1"/>
    </location>
</feature>
<feature type="domain" description="C2H2-type" evidence="2">
    <location>
        <begin position="4"/>
        <end position="34"/>
    </location>
</feature>